<dbReference type="GO" id="GO:0047570">
    <property type="term" value="F:3-oxoadipate enol-lactonase activity"/>
    <property type="evidence" value="ECO:0007669"/>
    <property type="project" value="InterPro"/>
</dbReference>
<dbReference type="GO" id="GO:0042952">
    <property type="term" value="P:beta-ketoadipate pathway"/>
    <property type="evidence" value="ECO:0007669"/>
    <property type="project" value="InterPro"/>
</dbReference>
<dbReference type="Pfam" id="PF02627">
    <property type="entry name" value="CMD"/>
    <property type="match status" value="1"/>
</dbReference>
<sequence>MPTIVANSIPINYQLDGDTSKPVLVLSHSLGTDLSMWDAVLPLLLPHVQVLRYDTRGHGQSSVTSEPYSIDLLGADVIALLDALRLQEVCFCGLSMGGLIGQWLAIYHPERIKSLILSNTAAKIGTLENWSQRIDAVHRDGLAPLWPGVEERWFTKSFSDKTTIDQVKTVFTSSSAEGYANACAAVRDADFREQLSEIALPTLVIAGTYDPATPLADGAFLADTIPGALLVELPTAHLASVEAPEAFVSAVLRLLTQPEATRYEAGMVVRRAVLGNAHVDRAEAGKTNFDSDFQQYITESAWGSIWTRPGLTQRERSLITIAILAALGHEEELAMHIRATRNTGATPDDIKEVLMHTAVYAGVPAANTAIRIAKQVFSAENP</sequence>
<name>A0A2K8YS49_9BACT</name>
<protein>
    <submittedName>
        <fullName evidence="3">AraC family transcriptional regulator</fullName>
    </submittedName>
</protein>
<dbReference type="SUPFAM" id="SSF53474">
    <property type="entry name" value="alpha/beta-Hydrolases"/>
    <property type="match status" value="1"/>
</dbReference>
<dbReference type="EMBL" id="CP025096">
    <property type="protein sequence ID" value="AUD00446.1"/>
    <property type="molecule type" value="Genomic_DNA"/>
</dbReference>
<dbReference type="InterPro" id="IPR003779">
    <property type="entry name" value="CMD-like"/>
</dbReference>
<dbReference type="InterPro" id="IPR029058">
    <property type="entry name" value="AB_hydrolase_fold"/>
</dbReference>
<dbReference type="InterPro" id="IPR052512">
    <property type="entry name" value="4CMD/NDH-1_regulator"/>
</dbReference>
<organism evidence="3 4">
    <name type="scientific">Spirosoma pollinicola</name>
    <dbReference type="NCBI Taxonomy" id="2057025"/>
    <lineage>
        <taxon>Bacteria</taxon>
        <taxon>Pseudomonadati</taxon>
        <taxon>Bacteroidota</taxon>
        <taxon>Cytophagia</taxon>
        <taxon>Cytophagales</taxon>
        <taxon>Cytophagaceae</taxon>
        <taxon>Spirosoma</taxon>
    </lineage>
</organism>
<dbReference type="NCBIfam" id="TIGR02427">
    <property type="entry name" value="protocat_pcaD"/>
    <property type="match status" value="1"/>
</dbReference>
<dbReference type="Pfam" id="PF00561">
    <property type="entry name" value="Abhydrolase_1"/>
    <property type="match status" value="1"/>
</dbReference>
<dbReference type="InterPro" id="IPR000073">
    <property type="entry name" value="AB_hydrolase_1"/>
</dbReference>
<proteinExistence type="predicted"/>
<reference evidence="3 4" key="1">
    <citation type="submission" date="2017-11" db="EMBL/GenBank/DDBJ databases">
        <title>Taxonomic description and genome sequences of Spirosoma HA7 sp. nov., isolated from pollen microhabitat of Corylus avellana.</title>
        <authorList>
            <person name="Ambika Manirajan B."/>
            <person name="Suarez C."/>
            <person name="Ratering S."/>
            <person name="Geissler-Plaum R."/>
            <person name="Cardinale M."/>
            <person name="Sylvia S."/>
        </authorList>
    </citation>
    <scope>NUCLEOTIDE SEQUENCE [LARGE SCALE GENOMIC DNA]</scope>
    <source>
        <strain evidence="3 4">HA7</strain>
    </source>
</reference>
<dbReference type="PANTHER" id="PTHR33570:SF2">
    <property type="entry name" value="CARBOXYMUCONOLACTONE DECARBOXYLASE-LIKE DOMAIN-CONTAINING PROTEIN"/>
    <property type="match status" value="1"/>
</dbReference>
<evidence type="ECO:0000259" key="2">
    <source>
        <dbReference type="Pfam" id="PF02627"/>
    </source>
</evidence>
<dbReference type="NCBIfam" id="TIGR02425">
    <property type="entry name" value="decarb_PcaC"/>
    <property type="match status" value="1"/>
</dbReference>
<dbReference type="KEGG" id="spir:CWM47_00590"/>
<accession>A0A2K8YS49</accession>
<evidence type="ECO:0000313" key="4">
    <source>
        <dbReference type="Proteomes" id="UP000232883"/>
    </source>
</evidence>
<dbReference type="InterPro" id="IPR012788">
    <property type="entry name" value="Decarb_PcaC"/>
</dbReference>
<keyword evidence="4" id="KW-1185">Reference proteome</keyword>
<dbReference type="RefSeq" id="WP_100985872.1">
    <property type="nucleotide sequence ID" value="NZ_CP025096.1"/>
</dbReference>
<feature type="domain" description="AB hydrolase-1" evidence="1">
    <location>
        <begin position="22"/>
        <end position="244"/>
    </location>
</feature>
<dbReference type="PRINTS" id="PR00111">
    <property type="entry name" value="ABHYDROLASE"/>
</dbReference>
<feature type="domain" description="Carboxymuconolactone decarboxylase-like" evidence="2">
    <location>
        <begin position="292"/>
        <end position="374"/>
    </location>
</feature>
<dbReference type="Gene3D" id="3.40.50.1820">
    <property type="entry name" value="alpha/beta hydrolase"/>
    <property type="match status" value="1"/>
</dbReference>
<gene>
    <name evidence="3" type="ORF">CWM47_00590</name>
</gene>
<dbReference type="Gene3D" id="1.20.1290.10">
    <property type="entry name" value="AhpD-like"/>
    <property type="match status" value="1"/>
</dbReference>
<dbReference type="AlphaFoldDB" id="A0A2K8YS49"/>
<dbReference type="OrthoDB" id="9780932at2"/>
<evidence type="ECO:0000259" key="1">
    <source>
        <dbReference type="Pfam" id="PF00561"/>
    </source>
</evidence>
<dbReference type="SUPFAM" id="SSF69118">
    <property type="entry name" value="AhpD-like"/>
    <property type="match status" value="1"/>
</dbReference>
<dbReference type="PANTHER" id="PTHR33570">
    <property type="entry name" value="4-CARBOXYMUCONOLACTONE DECARBOXYLASE FAMILY PROTEIN"/>
    <property type="match status" value="1"/>
</dbReference>
<dbReference type="InterPro" id="IPR026968">
    <property type="entry name" value="PcaD/CatD"/>
</dbReference>
<dbReference type="GO" id="GO:0051920">
    <property type="term" value="F:peroxiredoxin activity"/>
    <property type="evidence" value="ECO:0007669"/>
    <property type="project" value="InterPro"/>
</dbReference>
<dbReference type="Proteomes" id="UP000232883">
    <property type="component" value="Chromosome"/>
</dbReference>
<dbReference type="InterPro" id="IPR029032">
    <property type="entry name" value="AhpD-like"/>
</dbReference>
<evidence type="ECO:0000313" key="3">
    <source>
        <dbReference type="EMBL" id="AUD00446.1"/>
    </source>
</evidence>